<accession>A0AAU6WPW2</accession>
<dbReference type="PANTHER" id="PTHR37841:SF1">
    <property type="entry name" value="DUF3298 DOMAIN-CONTAINING PROTEIN"/>
    <property type="match status" value="1"/>
</dbReference>
<organism evidence="1 2">
    <name type="scientific">Chryseobacterium endophyticum</name>
    <dbReference type="NCBI Taxonomy" id="1854762"/>
    <lineage>
        <taxon>Bacteria</taxon>
        <taxon>Pseudomonadati</taxon>
        <taxon>Bacteroidota</taxon>
        <taxon>Flavobacteriia</taxon>
        <taxon>Flavobacteriales</taxon>
        <taxon>Weeksellaceae</taxon>
        <taxon>Chryseobacterium group</taxon>
        <taxon>Chryseobacterium</taxon>
    </lineage>
</organism>
<evidence type="ECO:0000313" key="1">
    <source>
        <dbReference type="EMBL" id="XAO75047.1"/>
    </source>
</evidence>
<gene>
    <name evidence="1" type="ORF">AAFP95_03340</name>
</gene>
<dbReference type="SUPFAM" id="SSF69360">
    <property type="entry name" value="Cell wall binding repeat"/>
    <property type="match status" value="1"/>
</dbReference>
<dbReference type="RefSeq" id="WP_345766926.1">
    <property type="nucleotide sequence ID" value="NZ_CP154834.1"/>
</dbReference>
<dbReference type="InterPro" id="IPR032774">
    <property type="entry name" value="WG_beta_rep"/>
</dbReference>
<dbReference type="Proteomes" id="UP001463665">
    <property type="component" value="Chromosome"/>
</dbReference>
<sequence length="248" mass="28533">MKHSVTLILWILFVSCHFQCQNQNTPDFSANNVSHKDVDAETGWLRMHLRNPNKWGYITKDSIVVIPFEYDFLNPFENGLAYAENNQKKFFITKDNLKLEGDYDEVRVFSEGLAAVRKNKKWGFIDNKGNLMIPIQYDTADYFRGSGLCEVTRNGKSGFINKQGEEVIPIVYEDGKQEMKDQNVIVKKNGKWAVFDNAGKQLSEFKYDELKTAYISDFSKNIFDRDASTFLKTGPRWELSTGNTNSST</sequence>
<dbReference type="EMBL" id="CP154834">
    <property type="protein sequence ID" value="XAO75047.1"/>
    <property type="molecule type" value="Genomic_DNA"/>
</dbReference>
<protein>
    <submittedName>
        <fullName evidence="1">WG repeat-containing protein</fullName>
    </submittedName>
</protein>
<dbReference type="AlphaFoldDB" id="A0AAU6WPW2"/>
<dbReference type="PROSITE" id="PS51257">
    <property type="entry name" value="PROKAR_LIPOPROTEIN"/>
    <property type="match status" value="1"/>
</dbReference>
<keyword evidence="2" id="KW-1185">Reference proteome</keyword>
<dbReference type="PANTHER" id="PTHR37841">
    <property type="entry name" value="GLR2918 PROTEIN"/>
    <property type="match status" value="1"/>
</dbReference>
<reference evidence="1 2" key="1">
    <citation type="submission" date="2024-04" db="EMBL/GenBank/DDBJ databases">
        <title>Genome sequencing and assembly of rice foliar adapted Chryseobacterium endophyticum OsEnb-ALM-A6.</title>
        <authorList>
            <person name="Kumar S."/>
            <person name="Javed M."/>
            <person name="Chouhan V."/>
            <person name="Charishma K."/>
            <person name="Patel A."/>
            <person name="Kumar M."/>
            <person name="Sahu K.P."/>
            <person name="Kumar A."/>
        </authorList>
    </citation>
    <scope>NUCLEOTIDE SEQUENCE [LARGE SCALE GENOMIC DNA]</scope>
    <source>
        <strain evidence="1 2">OsEnb-ALM-A6</strain>
    </source>
</reference>
<evidence type="ECO:0000313" key="2">
    <source>
        <dbReference type="Proteomes" id="UP001463665"/>
    </source>
</evidence>
<proteinExistence type="predicted"/>
<name>A0AAU6WPW2_9FLAO</name>
<dbReference type="Pfam" id="PF14903">
    <property type="entry name" value="WG_beta_rep"/>
    <property type="match status" value="3"/>
</dbReference>